<keyword evidence="3 5" id="KW-1133">Transmembrane helix</keyword>
<feature type="transmembrane region" description="Helical" evidence="5">
    <location>
        <begin position="60"/>
        <end position="79"/>
    </location>
</feature>
<evidence type="ECO:0000313" key="8">
    <source>
        <dbReference type="Proteomes" id="UP000448575"/>
    </source>
</evidence>
<evidence type="ECO:0000256" key="3">
    <source>
        <dbReference type="ARBA" id="ARBA00022989"/>
    </source>
</evidence>
<sequence length="230" mass="25227">MKSLLDGRLALTTPEGVRLQLTPAGPPVRAMAWAIDFCAWTFGSVTLAALLGAIIPSEKLYSGVTLLIAFFAYWAYPVLCEVYAGGRTLGKFVLGLQVLRADGLPVRWRESVLRNLLLVADFLPMFYASGLLSMLCDRHFRRLGDIVAGTQVVYRDKPQPRGKVSDAAPLPLPFPLTPEQQRALADLFARESRLPYGRMLELADIAEPLTGRVGEASLERLRGMAAGLVR</sequence>
<dbReference type="Proteomes" id="UP000448575">
    <property type="component" value="Unassembled WGS sequence"/>
</dbReference>
<evidence type="ECO:0000256" key="1">
    <source>
        <dbReference type="ARBA" id="ARBA00004141"/>
    </source>
</evidence>
<reference evidence="7 8" key="1">
    <citation type="submission" date="2019-12" db="EMBL/GenBank/DDBJ databases">
        <title>Novel species isolated from a subtropical stream in China.</title>
        <authorList>
            <person name="Lu H."/>
        </authorList>
    </citation>
    <scope>NUCLEOTIDE SEQUENCE [LARGE SCALE GENOMIC DNA]</scope>
    <source>
        <strain evidence="7 8">DS3</strain>
    </source>
</reference>
<dbReference type="GO" id="GO:0016020">
    <property type="term" value="C:membrane"/>
    <property type="evidence" value="ECO:0007669"/>
    <property type="project" value="UniProtKB-SubCell"/>
</dbReference>
<comment type="caution">
    <text evidence="7">The sequence shown here is derived from an EMBL/GenBank/DDBJ whole genome shotgun (WGS) entry which is preliminary data.</text>
</comment>
<dbReference type="Pfam" id="PF06271">
    <property type="entry name" value="RDD"/>
    <property type="match status" value="1"/>
</dbReference>
<evidence type="ECO:0000256" key="5">
    <source>
        <dbReference type="SAM" id="Phobius"/>
    </source>
</evidence>
<protein>
    <submittedName>
        <fullName evidence="7">RDD family protein</fullName>
    </submittedName>
</protein>
<feature type="domain" description="RDD" evidence="6">
    <location>
        <begin position="24"/>
        <end position="149"/>
    </location>
</feature>
<evidence type="ECO:0000313" key="7">
    <source>
        <dbReference type="EMBL" id="MYN02636.1"/>
    </source>
</evidence>
<keyword evidence="4 5" id="KW-0472">Membrane</keyword>
<dbReference type="RefSeq" id="WP_161025643.1">
    <property type="nucleotide sequence ID" value="NZ_WWCJ01000007.1"/>
</dbReference>
<proteinExistence type="predicted"/>
<dbReference type="PANTHER" id="PTHR38480">
    <property type="entry name" value="SLR0254 PROTEIN"/>
    <property type="match status" value="1"/>
</dbReference>
<accession>A0A6N9HGS6</accession>
<dbReference type="AlphaFoldDB" id="A0A6N9HGS6"/>
<dbReference type="InterPro" id="IPR010432">
    <property type="entry name" value="RDD"/>
</dbReference>
<keyword evidence="2 5" id="KW-0812">Transmembrane</keyword>
<dbReference type="PANTHER" id="PTHR38480:SF1">
    <property type="entry name" value="SLR0254 PROTEIN"/>
    <property type="match status" value="1"/>
</dbReference>
<gene>
    <name evidence="7" type="ORF">GTP41_11055</name>
</gene>
<keyword evidence="8" id="KW-1185">Reference proteome</keyword>
<comment type="subcellular location">
    <subcellularLocation>
        <location evidence="1">Membrane</location>
        <topology evidence="1">Multi-pass membrane protein</topology>
    </subcellularLocation>
</comment>
<dbReference type="EMBL" id="WWCJ01000007">
    <property type="protein sequence ID" value="MYN02636.1"/>
    <property type="molecule type" value="Genomic_DNA"/>
</dbReference>
<feature type="transmembrane region" description="Helical" evidence="5">
    <location>
        <begin position="30"/>
        <end position="53"/>
    </location>
</feature>
<name>A0A6N9HGS6_9BURK</name>
<evidence type="ECO:0000259" key="6">
    <source>
        <dbReference type="Pfam" id="PF06271"/>
    </source>
</evidence>
<evidence type="ECO:0000256" key="2">
    <source>
        <dbReference type="ARBA" id="ARBA00022692"/>
    </source>
</evidence>
<evidence type="ECO:0000256" key="4">
    <source>
        <dbReference type="ARBA" id="ARBA00023136"/>
    </source>
</evidence>
<organism evidence="7 8">
    <name type="scientific">Pseudoduganella guangdongensis</name>
    <dbReference type="NCBI Taxonomy" id="2692179"/>
    <lineage>
        <taxon>Bacteria</taxon>
        <taxon>Pseudomonadati</taxon>
        <taxon>Pseudomonadota</taxon>
        <taxon>Betaproteobacteria</taxon>
        <taxon>Burkholderiales</taxon>
        <taxon>Oxalobacteraceae</taxon>
        <taxon>Telluria group</taxon>
        <taxon>Pseudoduganella</taxon>
    </lineage>
</organism>